<dbReference type="KEGG" id="clt:CM240_1580"/>
<evidence type="ECO:0000313" key="2">
    <source>
        <dbReference type="EMBL" id="CDM68738.1"/>
    </source>
</evidence>
<protein>
    <submittedName>
        <fullName evidence="2">Putative membrane protein</fullName>
    </submittedName>
</protein>
<dbReference type="EMBL" id="HG917868">
    <property type="protein sequence ID" value="CDM68738.1"/>
    <property type="molecule type" value="Genomic_DNA"/>
</dbReference>
<gene>
    <name evidence="2" type="ORF">CM240_1580</name>
</gene>
<dbReference type="AlphaFoldDB" id="W6RWJ4"/>
<dbReference type="NCBIfam" id="TIGR02532">
    <property type="entry name" value="IV_pilin_GFxxxE"/>
    <property type="match status" value="1"/>
</dbReference>
<dbReference type="RefSeq" id="WP_044038062.1">
    <property type="nucleotide sequence ID" value="NZ_HG917868.1"/>
</dbReference>
<dbReference type="STRING" id="1216932.CM240_1580"/>
<dbReference type="Proteomes" id="UP000019426">
    <property type="component" value="Chromosome M2/40_rep1"/>
</dbReference>
<keyword evidence="1" id="KW-1133">Transmembrane helix</keyword>
<accession>W6RWJ4</accession>
<feature type="transmembrane region" description="Helical" evidence="1">
    <location>
        <begin position="12"/>
        <end position="33"/>
    </location>
</feature>
<reference evidence="2 3" key="1">
    <citation type="submission" date="2013-11" db="EMBL/GenBank/DDBJ databases">
        <title>Complete genome sequence of Clostridum sp. M2/40.</title>
        <authorList>
            <person name="Wibberg D."/>
            <person name="Puehler A."/>
            <person name="Schlueter A."/>
        </authorList>
    </citation>
    <scope>NUCLEOTIDE SEQUENCE [LARGE SCALE GENOMIC DNA]</scope>
    <source>
        <strain evidence="3">M2/40</strain>
    </source>
</reference>
<proteinExistence type="predicted"/>
<organism evidence="2 3">
    <name type="scientific">Clostridium bornimense</name>
    <dbReference type="NCBI Taxonomy" id="1216932"/>
    <lineage>
        <taxon>Bacteria</taxon>
        <taxon>Bacillati</taxon>
        <taxon>Bacillota</taxon>
        <taxon>Clostridia</taxon>
        <taxon>Eubacteriales</taxon>
        <taxon>Clostridiaceae</taxon>
        <taxon>Clostridium</taxon>
    </lineage>
</organism>
<keyword evidence="3" id="KW-1185">Reference proteome</keyword>
<evidence type="ECO:0000256" key="1">
    <source>
        <dbReference type="SAM" id="Phobius"/>
    </source>
</evidence>
<dbReference type="InterPro" id="IPR012902">
    <property type="entry name" value="N_methyl_site"/>
</dbReference>
<dbReference type="PATRIC" id="fig|1216932.3.peg.1572"/>
<keyword evidence="1" id="KW-0472">Membrane</keyword>
<evidence type="ECO:0000313" key="3">
    <source>
        <dbReference type="Proteomes" id="UP000019426"/>
    </source>
</evidence>
<sequence>MEIKKGFTLIETIIAVAVIVTLLLPIGSIIKVYKHRSIIYKGETIKNEIGDFIFRGKEISKRREREGTIIIQTSNNKLILVIDGEVIDQYNLKEEFEFIENSTMKKQEIILGSKGNIKSSIKVRFKDKYDNKYDVSIRVGVSNIFYE</sequence>
<keyword evidence="1" id="KW-0812">Transmembrane</keyword>
<dbReference type="HOGENOM" id="CLU_1764821_0_0_9"/>
<name>W6RWJ4_9CLOT</name>
<dbReference type="Pfam" id="PF07963">
    <property type="entry name" value="N_methyl"/>
    <property type="match status" value="1"/>
</dbReference>